<gene>
    <name evidence="1" type="ORF">HMPREF9418_2194</name>
</gene>
<evidence type="ECO:0000313" key="2">
    <source>
        <dbReference type="Proteomes" id="UP000004982"/>
    </source>
</evidence>
<dbReference type="AlphaFoldDB" id="A0AA36XJN1"/>
<evidence type="ECO:0000313" key="1">
    <source>
        <dbReference type="EMBL" id="EGQ75953.1"/>
    </source>
</evidence>
<sequence length="43" mass="5249">MYLLKKGWFVRMFSDDLWRQEVILADASRQRQRLLFQTTCKGL</sequence>
<dbReference type="EMBL" id="AFQE01000108">
    <property type="protein sequence ID" value="EGQ75953.1"/>
    <property type="molecule type" value="Genomic_DNA"/>
</dbReference>
<dbReference type="Proteomes" id="UP000004982">
    <property type="component" value="Unassembled WGS sequence"/>
</dbReference>
<protein>
    <submittedName>
        <fullName evidence="1">Uncharacterized protein</fullName>
    </submittedName>
</protein>
<accession>A0AA36XJN1</accession>
<comment type="caution">
    <text evidence="1">The sequence shown here is derived from an EMBL/GenBank/DDBJ whole genome shotgun (WGS) entry which is preliminary data.</text>
</comment>
<proteinExistence type="predicted"/>
<organism evidence="1 2">
    <name type="scientific">Neisseria macacae ATCC 33926</name>
    <dbReference type="NCBI Taxonomy" id="997348"/>
    <lineage>
        <taxon>Bacteria</taxon>
        <taxon>Pseudomonadati</taxon>
        <taxon>Pseudomonadota</taxon>
        <taxon>Betaproteobacteria</taxon>
        <taxon>Neisseriales</taxon>
        <taxon>Neisseriaceae</taxon>
        <taxon>Neisseria</taxon>
    </lineage>
</organism>
<reference evidence="1 2" key="1">
    <citation type="submission" date="2011-05" db="EMBL/GenBank/DDBJ databases">
        <authorList>
            <person name="Muzny D."/>
            <person name="Qin X."/>
            <person name="Deng J."/>
            <person name="Jiang H."/>
            <person name="Liu Y."/>
            <person name="Qu J."/>
            <person name="Song X.-Z."/>
            <person name="Zhang L."/>
            <person name="Thornton R."/>
            <person name="Coyle M."/>
            <person name="Francisco L."/>
            <person name="Jackson L."/>
            <person name="Javaid M."/>
            <person name="Korchina V."/>
            <person name="Kovar C."/>
            <person name="Mata R."/>
            <person name="Mathew T."/>
            <person name="Ngo R."/>
            <person name="Nguyen L."/>
            <person name="Nguyen N."/>
            <person name="Okwuonu G."/>
            <person name="Ongeri F."/>
            <person name="Pham C."/>
            <person name="Simmons D."/>
            <person name="Wilczek-Boney K."/>
            <person name="Hale W."/>
            <person name="Jakkamsetti A."/>
            <person name="Pham P."/>
            <person name="Ruth R."/>
            <person name="San Lucas F."/>
            <person name="Warren J."/>
            <person name="Zhang J."/>
            <person name="Zhao Z."/>
            <person name="Zhou C."/>
            <person name="Zhu D."/>
            <person name="Lee S."/>
            <person name="Bess C."/>
            <person name="Blankenburg K."/>
            <person name="Forbes L."/>
            <person name="Fu Q."/>
            <person name="Gubbala S."/>
            <person name="Hirani K."/>
            <person name="Jayaseelan J.C."/>
            <person name="Lara F."/>
            <person name="Munidasa M."/>
            <person name="Palculict T."/>
            <person name="Patil S."/>
            <person name="Pu L.-L."/>
            <person name="Saada N."/>
            <person name="Tang L."/>
            <person name="Weissenberger G."/>
            <person name="Zhu Y."/>
            <person name="Hemphill L."/>
            <person name="Shang Y."/>
            <person name="Youmans B."/>
            <person name="Ayvaz T."/>
            <person name="Ross M."/>
            <person name="Santibanez J."/>
            <person name="Aqrawi P."/>
            <person name="Gross S."/>
            <person name="Joshi V."/>
            <person name="Fowler G."/>
            <person name="Nazareth L."/>
            <person name="Reid J."/>
            <person name="Worley K."/>
            <person name="Petrosino J."/>
            <person name="Highlander S."/>
            <person name="Gibbs R."/>
        </authorList>
    </citation>
    <scope>NUCLEOTIDE SEQUENCE [LARGE SCALE GENOMIC DNA]</scope>
    <source>
        <strain evidence="1 2">ATCC 33926</strain>
    </source>
</reference>
<name>A0AA36XJN1_9NEIS</name>